<evidence type="ECO:0000256" key="1">
    <source>
        <dbReference type="SAM" id="MobiDB-lite"/>
    </source>
</evidence>
<sequence>MPQKYEYLMVRLKTEQHRLLDWARVAGISEIEGTLSKSVALLNRQLLLDILHQKEALLLSFGKLDSRYQKVLKEPLLVDEHPQNPEMQQLTRRGSFQNRFPGRRDPLLEKALTFVEKTRRYPTKLRWATFDQEKFENLLVKLNHFNNFMKELLDEQQQHVLRRAQQETQLQIVQLNDKVNYLVQIFQSAAAIGSKQRDPEYRVDPVQRLLQTMNANYDDDDDTSPPPYEDHDNLAKLARFKGLNTAIDRDELDDKVASKLDLGQSLVNPELDPKLFRLVTSSRRSVHNRQEAEYDGKRVWVEWKLYDPDPRSEKEEPPEYISKRVRQLATLLHDEQKPEEFRAPRCLGYFDDPSENDTRYGLVFSTPPSTPPSSPPVPLTDLFKTMKPSLTARIALARAITNCIRYLHSTNWLHKGLRSHNIIFFASSPSSSSSSSSPSSSSSSSSSPSPSSSSSAAPTYDLANPILAGFDYARPARSEEMTERPPVNPEYDIYRHPATH</sequence>
<feature type="region of interest" description="Disordered" evidence="1">
    <location>
        <begin position="430"/>
        <end position="458"/>
    </location>
</feature>
<evidence type="ECO:0000313" key="4">
    <source>
        <dbReference type="Proteomes" id="UP000750711"/>
    </source>
</evidence>
<keyword evidence="4" id="KW-1185">Reference proteome</keyword>
<dbReference type="EMBL" id="JAGHQM010002642">
    <property type="protein sequence ID" value="KAH0548316.1"/>
    <property type="molecule type" value="Genomic_DNA"/>
</dbReference>
<dbReference type="InterPro" id="IPR011009">
    <property type="entry name" value="Kinase-like_dom_sf"/>
</dbReference>
<reference evidence="3" key="1">
    <citation type="submission" date="2021-03" db="EMBL/GenBank/DDBJ databases">
        <title>Comparative genomics and phylogenomic investigation of the class Geoglossomycetes provide insights into ecological specialization and systematics.</title>
        <authorList>
            <person name="Melie T."/>
            <person name="Pirro S."/>
            <person name="Miller A.N."/>
            <person name="Quandt A."/>
        </authorList>
    </citation>
    <scope>NUCLEOTIDE SEQUENCE</scope>
    <source>
        <strain evidence="3">CAQ_001_2017</strain>
    </source>
</reference>
<dbReference type="Pfam" id="PF14479">
    <property type="entry name" value="HeLo"/>
    <property type="match status" value="1"/>
</dbReference>
<organism evidence="3 4">
    <name type="scientific">Trichoglossum hirsutum</name>
    <dbReference type="NCBI Taxonomy" id="265104"/>
    <lineage>
        <taxon>Eukaryota</taxon>
        <taxon>Fungi</taxon>
        <taxon>Dikarya</taxon>
        <taxon>Ascomycota</taxon>
        <taxon>Pezizomycotina</taxon>
        <taxon>Geoglossomycetes</taxon>
        <taxon>Geoglossales</taxon>
        <taxon>Geoglossaceae</taxon>
        <taxon>Trichoglossum</taxon>
    </lineage>
</organism>
<dbReference type="AlphaFoldDB" id="A0A9P8L260"/>
<evidence type="ECO:0000259" key="2">
    <source>
        <dbReference type="Pfam" id="PF14479"/>
    </source>
</evidence>
<accession>A0A9P8L260</accession>
<feature type="compositionally biased region" description="Low complexity" evidence="1">
    <location>
        <begin position="430"/>
        <end position="455"/>
    </location>
</feature>
<feature type="compositionally biased region" description="Basic and acidic residues" evidence="1">
    <location>
        <begin position="474"/>
        <end position="483"/>
    </location>
</feature>
<dbReference type="InterPro" id="IPR038305">
    <property type="entry name" value="HeLo_sf"/>
</dbReference>
<dbReference type="Proteomes" id="UP000750711">
    <property type="component" value="Unassembled WGS sequence"/>
</dbReference>
<dbReference type="PANTHER" id="PTHR37542:SF1">
    <property type="entry name" value="PRION-INHIBITION AND PROPAGATION HELO DOMAIN-CONTAINING PROTEIN"/>
    <property type="match status" value="1"/>
</dbReference>
<feature type="non-terminal residue" evidence="3">
    <location>
        <position position="500"/>
    </location>
</feature>
<dbReference type="InterPro" id="IPR029498">
    <property type="entry name" value="HeLo_dom"/>
</dbReference>
<protein>
    <recommendedName>
        <fullName evidence="2">Prion-inhibition and propagation HeLo domain-containing protein</fullName>
    </recommendedName>
</protein>
<evidence type="ECO:0000313" key="3">
    <source>
        <dbReference type="EMBL" id="KAH0548316.1"/>
    </source>
</evidence>
<feature type="region of interest" description="Disordered" evidence="1">
    <location>
        <begin position="473"/>
        <end position="500"/>
    </location>
</feature>
<proteinExistence type="predicted"/>
<gene>
    <name evidence="3" type="ORF">GP486_007991</name>
</gene>
<name>A0A9P8L260_9PEZI</name>
<dbReference type="Gene3D" id="1.20.120.1020">
    <property type="entry name" value="Prion-inhibition and propagation, HeLo domain"/>
    <property type="match status" value="1"/>
</dbReference>
<dbReference type="PANTHER" id="PTHR37542">
    <property type="entry name" value="HELO DOMAIN-CONTAINING PROTEIN-RELATED"/>
    <property type="match status" value="1"/>
</dbReference>
<comment type="caution">
    <text evidence="3">The sequence shown here is derived from an EMBL/GenBank/DDBJ whole genome shotgun (WGS) entry which is preliminary data.</text>
</comment>
<dbReference type="SUPFAM" id="SSF56112">
    <property type="entry name" value="Protein kinase-like (PK-like)"/>
    <property type="match status" value="1"/>
</dbReference>
<feature type="domain" description="Prion-inhibition and propagation HeLo" evidence="2">
    <location>
        <begin position="1"/>
        <end position="182"/>
    </location>
</feature>